<dbReference type="PROSITE" id="PS50048">
    <property type="entry name" value="ZN2_CY6_FUNGAL_2"/>
    <property type="match status" value="1"/>
</dbReference>
<dbReference type="CDD" id="cd00067">
    <property type="entry name" value="GAL4"/>
    <property type="match status" value="1"/>
</dbReference>
<dbReference type="InterPro" id="IPR001138">
    <property type="entry name" value="Zn2Cys6_DnaBD"/>
</dbReference>
<sequence length="558" mass="63339">MACDACRKSKLRCSGGKRCRNCAKRNAVCKYSRNVIAKEILGSNVDKVDDSLKTSRDAAALETHAEKTTPNSDAEPTTSKAEQDISNLAGLRITRDYLNAAQPDSILRQESWLPDTFRPWLSTCLKRYFGRFHERWPVIHAPIFNENAETALIVGTLAIIGSWQDSTSESKKLALEIHKLILQKVMEDMEPYLHPDNQMDWPYKLYQVSILNIIFAVETSFSSPLPDARRLLDRVVASFRMKEIMTYCAVERHQQIKFPNTDLPWLRIGQERWKRLVDSLFKVDAYMSFVTRQDAFLNIEEIDIGIPSTFAIWNAHVYMAFYERLETEPRDRQERTLRDVASNPPIVAPSGVLLEDMQLGLFALAGKIKYAQQSDDVEGDSSFRRQLPSLFNQLKYWKSHIDLVGDILAQASFDRASAGFLVRAYAGREVSPDDSESIIMGRIRSLRYRTVMLYHLLSIQLHFKIGIYSLDWPALVQLASVGGTVPDSKTWLASNHTQAALRHSLAVLYEHVTMLEPLSLQADSLDPLACLALSIARNMIKSWFACSGSLHTAHHLEV</sequence>
<evidence type="ECO:0000256" key="1">
    <source>
        <dbReference type="ARBA" id="ARBA00022723"/>
    </source>
</evidence>
<dbReference type="SUPFAM" id="SSF57701">
    <property type="entry name" value="Zn2/Cys6 DNA-binding domain"/>
    <property type="match status" value="1"/>
</dbReference>
<dbReference type="PROSITE" id="PS00463">
    <property type="entry name" value="ZN2_CY6_FUNGAL_1"/>
    <property type="match status" value="1"/>
</dbReference>
<dbReference type="GO" id="GO:0008270">
    <property type="term" value="F:zinc ion binding"/>
    <property type="evidence" value="ECO:0007669"/>
    <property type="project" value="InterPro"/>
</dbReference>
<dbReference type="InterPro" id="IPR036864">
    <property type="entry name" value="Zn2-C6_fun-type_DNA-bd_sf"/>
</dbReference>
<accession>A0A084R1L7</accession>
<dbReference type="SMART" id="SM00066">
    <property type="entry name" value="GAL4"/>
    <property type="match status" value="1"/>
</dbReference>
<feature type="domain" description="Zn(2)-C6 fungal-type" evidence="7">
    <location>
        <begin position="2"/>
        <end position="31"/>
    </location>
</feature>
<dbReference type="GO" id="GO:0003677">
    <property type="term" value="F:DNA binding"/>
    <property type="evidence" value="ECO:0007669"/>
    <property type="project" value="InterPro"/>
</dbReference>
<evidence type="ECO:0000313" key="9">
    <source>
        <dbReference type="Proteomes" id="UP000028524"/>
    </source>
</evidence>
<protein>
    <recommendedName>
        <fullName evidence="7">Zn(2)-C6 fungal-type domain-containing protein</fullName>
    </recommendedName>
</protein>
<dbReference type="EMBL" id="KL659308">
    <property type="protein sequence ID" value="KFA70102.1"/>
    <property type="molecule type" value="Genomic_DNA"/>
</dbReference>
<dbReference type="InParanoid" id="A0A084R1L7"/>
<evidence type="ECO:0000256" key="5">
    <source>
        <dbReference type="ARBA" id="ARBA00023242"/>
    </source>
</evidence>
<keyword evidence="2" id="KW-0862">Zinc</keyword>
<gene>
    <name evidence="8" type="ORF">S40285_03318</name>
</gene>
<name>A0A084R1L7_STAC4</name>
<evidence type="ECO:0000256" key="6">
    <source>
        <dbReference type="SAM" id="MobiDB-lite"/>
    </source>
</evidence>
<dbReference type="OMA" id="TYCAVER"/>
<dbReference type="Pfam" id="PF00172">
    <property type="entry name" value="Zn_clus"/>
    <property type="match status" value="1"/>
</dbReference>
<proteinExistence type="predicted"/>
<dbReference type="GO" id="GO:0006351">
    <property type="term" value="P:DNA-templated transcription"/>
    <property type="evidence" value="ECO:0007669"/>
    <property type="project" value="InterPro"/>
</dbReference>
<keyword evidence="3" id="KW-0805">Transcription regulation</keyword>
<keyword evidence="1" id="KW-0479">Metal-binding</keyword>
<evidence type="ECO:0000259" key="7">
    <source>
        <dbReference type="PROSITE" id="PS50048"/>
    </source>
</evidence>
<dbReference type="AlphaFoldDB" id="A0A084R1L7"/>
<keyword evidence="5" id="KW-0539">Nucleus</keyword>
<evidence type="ECO:0000256" key="2">
    <source>
        <dbReference type="ARBA" id="ARBA00022833"/>
    </source>
</evidence>
<dbReference type="STRING" id="1283841.A0A084R1L7"/>
<keyword evidence="4" id="KW-0804">Transcription</keyword>
<reference evidence="8 9" key="1">
    <citation type="journal article" date="2014" name="BMC Genomics">
        <title>Comparative genome sequencing reveals chemotype-specific gene clusters in the toxigenic black mold Stachybotrys.</title>
        <authorList>
            <person name="Semeiks J."/>
            <person name="Borek D."/>
            <person name="Otwinowski Z."/>
            <person name="Grishin N.V."/>
        </authorList>
    </citation>
    <scope>NUCLEOTIDE SEQUENCE [LARGE SCALE GENOMIC DNA]</scope>
    <source>
        <strain evidence="8 9">IBT 40285</strain>
    </source>
</reference>
<dbReference type="HOGENOM" id="CLU_026865_0_0_1"/>
<dbReference type="Gene3D" id="4.10.240.10">
    <property type="entry name" value="Zn(2)-C6 fungal-type DNA-binding domain"/>
    <property type="match status" value="1"/>
</dbReference>
<evidence type="ECO:0000313" key="8">
    <source>
        <dbReference type="EMBL" id="KFA70102.1"/>
    </source>
</evidence>
<dbReference type="Proteomes" id="UP000028524">
    <property type="component" value="Unassembled WGS sequence"/>
</dbReference>
<dbReference type="GO" id="GO:0000981">
    <property type="term" value="F:DNA-binding transcription factor activity, RNA polymerase II-specific"/>
    <property type="evidence" value="ECO:0007669"/>
    <property type="project" value="InterPro"/>
</dbReference>
<keyword evidence="9" id="KW-1185">Reference proteome</keyword>
<dbReference type="PANTHER" id="PTHR47660:SF2">
    <property type="entry name" value="TRANSCRIPTION FACTOR WITH C2H2 AND ZN(2)-CYS(6) DNA BINDING DOMAIN (EUROFUNG)"/>
    <property type="match status" value="1"/>
</dbReference>
<dbReference type="PANTHER" id="PTHR47660">
    <property type="entry name" value="TRANSCRIPTION FACTOR WITH C2H2 AND ZN(2)-CYS(6) DNA BINDING DOMAIN (EUROFUNG)-RELATED-RELATED"/>
    <property type="match status" value="1"/>
</dbReference>
<evidence type="ECO:0000256" key="4">
    <source>
        <dbReference type="ARBA" id="ARBA00023163"/>
    </source>
</evidence>
<feature type="region of interest" description="Disordered" evidence="6">
    <location>
        <begin position="61"/>
        <end position="82"/>
    </location>
</feature>
<organism evidence="8 9">
    <name type="scientific">Stachybotrys chlorohalonatus (strain IBT 40285)</name>
    <dbReference type="NCBI Taxonomy" id="1283841"/>
    <lineage>
        <taxon>Eukaryota</taxon>
        <taxon>Fungi</taxon>
        <taxon>Dikarya</taxon>
        <taxon>Ascomycota</taxon>
        <taxon>Pezizomycotina</taxon>
        <taxon>Sordariomycetes</taxon>
        <taxon>Hypocreomycetidae</taxon>
        <taxon>Hypocreales</taxon>
        <taxon>Stachybotryaceae</taxon>
        <taxon>Stachybotrys</taxon>
    </lineage>
</organism>
<feature type="compositionally biased region" description="Polar residues" evidence="6">
    <location>
        <begin position="68"/>
        <end position="82"/>
    </location>
</feature>
<dbReference type="OrthoDB" id="654211at2759"/>
<evidence type="ECO:0000256" key="3">
    <source>
        <dbReference type="ARBA" id="ARBA00023015"/>
    </source>
</evidence>